<dbReference type="Gene3D" id="3.30.40.10">
    <property type="entry name" value="Zinc/RING finger domain, C3HC4 (zinc finger)"/>
    <property type="match status" value="1"/>
</dbReference>
<dbReference type="InterPro" id="IPR013083">
    <property type="entry name" value="Znf_RING/FYVE/PHD"/>
</dbReference>
<dbReference type="GO" id="GO:0006362">
    <property type="term" value="P:transcription elongation by RNA polymerase I"/>
    <property type="evidence" value="ECO:0007669"/>
    <property type="project" value="TreeGrafter"/>
</dbReference>
<keyword evidence="4" id="KW-0479">Metal-binding</keyword>
<feature type="domain" description="PHD-type" evidence="9">
    <location>
        <begin position="67"/>
        <end position="119"/>
    </location>
</feature>
<dbReference type="PROSITE" id="PS50016">
    <property type="entry name" value="ZF_PHD_2"/>
    <property type="match status" value="1"/>
</dbReference>
<dbReference type="GO" id="GO:0005634">
    <property type="term" value="C:nucleus"/>
    <property type="evidence" value="ECO:0007669"/>
    <property type="project" value="TreeGrafter"/>
</dbReference>
<evidence type="ECO:0000256" key="2">
    <source>
        <dbReference type="ARBA" id="ARBA00011050"/>
    </source>
</evidence>
<comment type="function">
    <text evidence="1">Negative regulator of transcription elongation.</text>
</comment>
<feature type="compositionally biased region" description="Basic and acidic residues" evidence="8">
    <location>
        <begin position="193"/>
        <end position="209"/>
    </location>
</feature>
<dbReference type="InterPro" id="IPR019786">
    <property type="entry name" value="Zinc_finger_PHD-type_CS"/>
</dbReference>
<feature type="region of interest" description="Disordered" evidence="8">
    <location>
        <begin position="699"/>
        <end position="790"/>
    </location>
</feature>
<comment type="similarity">
    <text evidence="2">Belongs to the BYE1 family.</text>
</comment>
<feature type="region of interest" description="Disordered" evidence="8">
    <location>
        <begin position="1"/>
        <end position="78"/>
    </location>
</feature>
<dbReference type="PROSITE" id="PS01359">
    <property type="entry name" value="ZF_PHD_1"/>
    <property type="match status" value="1"/>
</dbReference>
<feature type="region of interest" description="Disordered" evidence="8">
    <location>
        <begin position="146"/>
        <end position="254"/>
    </location>
</feature>
<dbReference type="InterPro" id="IPR019787">
    <property type="entry name" value="Znf_PHD-finger"/>
</dbReference>
<keyword evidence="11" id="KW-1185">Reference proteome</keyword>
<name>A0A6J3M7T2_9PEZI</name>
<dbReference type="CDD" id="cd21538">
    <property type="entry name" value="SPOC_TFIIS"/>
    <property type="match status" value="1"/>
</dbReference>
<evidence type="ECO:0000256" key="8">
    <source>
        <dbReference type="SAM" id="MobiDB-lite"/>
    </source>
</evidence>
<dbReference type="InterPro" id="IPR055499">
    <property type="entry name" value="DUF7071"/>
</dbReference>
<dbReference type="GeneID" id="54357401"/>
<reference evidence="12" key="1">
    <citation type="submission" date="2020-01" db="EMBL/GenBank/DDBJ databases">
        <authorList>
            <consortium name="DOE Joint Genome Institute"/>
            <person name="Haridas S."/>
            <person name="Albert R."/>
            <person name="Binder M."/>
            <person name="Bloem J."/>
            <person name="Labutti K."/>
            <person name="Salamov A."/>
            <person name="Andreopoulos B."/>
            <person name="Baker S.E."/>
            <person name="Barry K."/>
            <person name="Bills G."/>
            <person name="Bluhm B.H."/>
            <person name="Cannon C."/>
            <person name="Castanera R."/>
            <person name="Culley D.E."/>
            <person name="Daum C."/>
            <person name="Ezra D."/>
            <person name="Gonzalez J.B."/>
            <person name="Henrissat B."/>
            <person name="Kuo A."/>
            <person name="Liang C."/>
            <person name="Lipzen A."/>
            <person name="Lutzoni F."/>
            <person name="Magnuson J."/>
            <person name="Mondo S."/>
            <person name="Nolan M."/>
            <person name="Ohm R."/>
            <person name="Pangilinan J."/>
            <person name="Park H.-J."/>
            <person name="Ramirez L."/>
            <person name="Alfaro M."/>
            <person name="Sun H."/>
            <person name="Tritt A."/>
            <person name="Yoshinaga Y."/>
            <person name="Zwiers L.-H."/>
            <person name="Turgeon B.G."/>
            <person name="Goodwin S.B."/>
            <person name="Spatafora J.W."/>
            <person name="Crous P.W."/>
            <person name="Grigoriev I.V."/>
        </authorList>
    </citation>
    <scope>NUCLEOTIDE SEQUENCE</scope>
    <source>
        <strain evidence="12">CBS 342.82</strain>
    </source>
</reference>
<dbReference type="AlphaFoldDB" id="A0A6J3M7T2"/>
<evidence type="ECO:0000256" key="5">
    <source>
        <dbReference type="ARBA" id="ARBA00022771"/>
    </source>
</evidence>
<accession>A0A6J3M7T2</accession>
<dbReference type="PANTHER" id="PTHR11477:SF11">
    <property type="entry name" value="TRANSCRIPTION FACTOR BYE1"/>
    <property type="match status" value="1"/>
</dbReference>
<dbReference type="PROSITE" id="PS51321">
    <property type="entry name" value="TFIIS_CENTRAL"/>
    <property type="match status" value="1"/>
</dbReference>
<feature type="compositionally biased region" description="Basic and acidic residues" evidence="8">
    <location>
        <begin position="509"/>
        <end position="520"/>
    </location>
</feature>
<proteinExistence type="inferred from homology"/>
<feature type="compositionally biased region" description="Basic residues" evidence="8">
    <location>
        <begin position="31"/>
        <end position="42"/>
    </location>
</feature>
<evidence type="ECO:0000256" key="1">
    <source>
        <dbReference type="ARBA" id="ARBA00002311"/>
    </source>
</evidence>
<dbReference type="Pfam" id="PF07744">
    <property type="entry name" value="SPOC"/>
    <property type="match status" value="1"/>
</dbReference>
<evidence type="ECO:0000259" key="10">
    <source>
        <dbReference type="PROSITE" id="PS51321"/>
    </source>
</evidence>
<dbReference type="RefSeq" id="XP_033460660.1">
    <property type="nucleotide sequence ID" value="XM_033599602.1"/>
</dbReference>
<feature type="region of interest" description="Disordered" evidence="8">
    <location>
        <begin position="475"/>
        <end position="520"/>
    </location>
</feature>
<dbReference type="GO" id="GO:0031564">
    <property type="term" value="P:transcription antitermination"/>
    <property type="evidence" value="ECO:0007669"/>
    <property type="project" value="TreeGrafter"/>
</dbReference>
<feature type="compositionally biased region" description="Pro residues" evidence="8">
    <location>
        <begin position="772"/>
        <end position="785"/>
    </location>
</feature>
<dbReference type="PANTHER" id="PTHR11477">
    <property type="entry name" value="TRANSCRIPTION FACTOR S-II ZINC FINGER DOMAIN-CONTAINING PROTEIN"/>
    <property type="match status" value="1"/>
</dbReference>
<feature type="compositionally biased region" description="Acidic residues" evidence="8">
    <location>
        <begin position="48"/>
        <end position="67"/>
    </location>
</feature>
<gene>
    <name evidence="12" type="ORF">K489DRAFT_201997</name>
</gene>
<protein>
    <recommendedName>
        <fullName evidence="3">Transcription factor BYE1</fullName>
    </recommendedName>
</protein>
<dbReference type="SMART" id="SM00249">
    <property type="entry name" value="PHD"/>
    <property type="match status" value="1"/>
</dbReference>
<feature type="domain" description="TFIIS central" evidence="10">
    <location>
        <begin position="262"/>
        <end position="389"/>
    </location>
</feature>
<dbReference type="Pfam" id="PF07500">
    <property type="entry name" value="TFIIS_M"/>
    <property type="match status" value="1"/>
</dbReference>
<keyword evidence="5 7" id="KW-0863">Zinc-finger</keyword>
<dbReference type="GO" id="GO:0000977">
    <property type="term" value="F:RNA polymerase II transcription regulatory region sequence-specific DNA binding"/>
    <property type="evidence" value="ECO:0007669"/>
    <property type="project" value="TreeGrafter"/>
</dbReference>
<organism evidence="12">
    <name type="scientific">Dissoconium aciculare CBS 342.82</name>
    <dbReference type="NCBI Taxonomy" id="1314786"/>
    <lineage>
        <taxon>Eukaryota</taxon>
        <taxon>Fungi</taxon>
        <taxon>Dikarya</taxon>
        <taxon>Ascomycota</taxon>
        <taxon>Pezizomycotina</taxon>
        <taxon>Dothideomycetes</taxon>
        <taxon>Dothideomycetidae</taxon>
        <taxon>Mycosphaerellales</taxon>
        <taxon>Dissoconiaceae</taxon>
        <taxon>Dissoconium</taxon>
    </lineage>
</organism>
<dbReference type="GO" id="GO:0008270">
    <property type="term" value="F:zinc ion binding"/>
    <property type="evidence" value="ECO:0007669"/>
    <property type="project" value="UniProtKB-KW"/>
</dbReference>
<dbReference type="SMART" id="SM00510">
    <property type="entry name" value="TFS2M"/>
    <property type="match status" value="1"/>
</dbReference>
<dbReference type="Gene3D" id="1.10.472.30">
    <property type="entry name" value="Transcription elongation factor S-II, central domain"/>
    <property type="match status" value="1"/>
</dbReference>
<reference evidence="12" key="3">
    <citation type="submission" date="2025-08" db="UniProtKB">
        <authorList>
            <consortium name="RefSeq"/>
        </authorList>
    </citation>
    <scope>IDENTIFICATION</scope>
    <source>
        <strain evidence="12">CBS 342.82</strain>
    </source>
</reference>
<sequence length="848" mass="92954">MPADEPRRSVRANKGQHKNASPSPVPAPKAKATKANKGKASKKQAEPQVDDEPAQEDEDNEEEEDEEIRCICGNDDRKDTRPFIACDACSVWQHNVCMGIPDDEDDVPEHYFCELCRPEEHQETIQALQRGEEIWDTRNKIYLAENESSKKGKNRKRKGRQSEGGVPGWLKKDVPPQDFKVPVDVKALPSDETPAKETHESSTKRKREELQEEQSTETKLETDEEAKEAGRQDKRRKSSATENKGSKDPDTALVPIDQLPADRRKVAMALSQVVASDVLERAKRSALKLPHGLTKKNVGDHYGARIEYALQMNHGSTKDAAYMTQFRALHANLKKNHSLITRLLSNTLTPDQLSIMSTSDMASEELQRERAELKEVLDRQAVAVSEEGPRYRQDHKGYHAIEGEPNPTPDTRLPTPPPAAAGASPDVAQGTHQSNESIKTDGEVEGAPSKPEEARDGAAAGQQFDMKDIWAKTAQSPTNANPQNGSRGKHASARRSSSVQLAAPANTGAKDDPDVDRLLDDNDEAYSPAAATGSEAVVWRGKLIQNSEEAAPVLNARFVAGRDLVSTISWQDLLPSSLSIDGRLQIQKAEDYLCGLRWSTTSDVSVLSLTPYDNADAFNKIFDYFHSRQRYAVVEKGKPPLVKEFYIIPVEVGANLPEHIEMLEHCTIKKPIEERLLLASLTVSRAPEEALALLTTATPAQHAQPGPNGGVPQHLRQSISGPAASPMTGQTPMSPVVHNGPLSSHIPSAVSPAGFGTPTPFPPNPYGNRQPQPNPLYANPPPQQAAPPWANPRVTEILGDLQFTPSAMQILQASPHMSDQQLQGLRHVLTENPHSRNDFAALSAILRG</sequence>
<dbReference type="GO" id="GO:0001139">
    <property type="term" value="F:RNA polymerase II complex recruiting activity"/>
    <property type="evidence" value="ECO:0007669"/>
    <property type="project" value="TreeGrafter"/>
</dbReference>
<evidence type="ECO:0000256" key="6">
    <source>
        <dbReference type="ARBA" id="ARBA00022833"/>
    </source>
</evidence>
<dbReference type="InterPro" id="IPR003618">
    <property type="entry name" value="TFIIS_cen_dom"/>
</dbReference>
<keyword evidence="6" id="KW-0862">Zinc</keyword>
<evidence type="ECO:0000256" key="3">
    <source>
        <dbReference type="ARBA" id="ARBA00021616"/>
    </source>
</evidence>
<dbReference type="Pfam" id="PF20826">
    <property type="entry name" value="PHD_5"/>
    <property type="match status" value="1"/>
</dbReference>
<dbReference type="Proteomes" id="UP000504637">
    <property type="component" value="Unplaced"/>
</dbReference>
<dbReference type="InterPro" id="IPR036575">
    <property type="entry name" value="TFIIS_cen_dom_sf"/>
</dbReference>
<evidence type="ECO:0000313" key="11">
    <source>
        <dbReference type="Proteomes" id="UP000504637"/>
    </source>
</evidence>
<dbReference type="OrthoDB" id="79252at2759"/>
<evidence type="ECO:0000259" key="9">
    <source>
        <dbReference type="PROSITE" id="PS50016"/>
    </source>
</evidence>
<dbReference type="InterPro" id="IPR011011">
    <property type="entry name" value="Znf_FYVE_PHD"/>
</dbReference>
<dbReference type="Pfam" id="PF23257">
    <property type="entry name" value="DUF7071"/>
    <property type="match status" value="1"/>
</dbReference>
<evidence type="ECO:0000256" key="7">
    <source>
        <dbReference type="PROSITE-ProRule" id="PRU00146"/>
    </source>
</evidence>
<dbReference type="GO" id="GO:0031440">
    <property type="term" value="P:regulation of mRNA 3'-end processing"/>
    <property type="evidence" value="ECO:0007669"/>
    <property type="project" value="TreeGrafter"/>
</dbReference>
<dbReference type="InterPro" id="IPR001965">
    <property type="entry name" value="Znf_PHD"/>
</dbReference>
<feature type="compositionally biased region" description="Polar residues" evidence="8">
    <location>
        <begin position="475"/>
        <end position="486"/>
    </location>
</feature>
<reference evidence="12" key="2">
    <citation type="submission" date="2020-04" db="EMBL/GenBank/DDBJ databases">
        <authorList>
            <consortium name="NCBI Genome Project"/>
        </authorList>
    </citation>
    <scope>NUCLEOTIDE SEQUENCE</scope>
    <source>
        <strain evidence="12">CBS 342.82</strain>
    </source>
</reference>
<feature type="region of interest" description="Disordered" evidence="8">
    <location>
        <begin position="380"/>
        <end position="460"/>
    </location>
</feature>
<feature type="compositionally biased region" description="Basic and acidic residues" evidence="8">
    <location>
        <begin position="216"/>
        <end position="232"/>
    </location>
</feature>
<dbReference type="InterPro" id="IPR012921">
    <property type="entry name" value="SPOC_C"/>
</dbReference>
<evidence type="ECO:0000256" key="4">
    <source>
        <dbReference type="ARBA" id="ARBA00022723"/>
    </source>
</evidence>
<feature type="compositionally biased region" description="Basic and acidic residues" evidence="8">
    <location>
        <begin position="387"/>
        <end position="402"/>
    </location>
</feature>
<dbReference type="SUPFAM" id="SSF57903">
    <property type="entry name" value="FYVE/PHD zinc finger"/>
    <property type="match status" value="1"/>
</dbReference>
<dbReference type="SUPFAM" id="SSF46942">
    <property type="entry name" value="Elongation factor TFIIS domain 2"/>
    <property type="match status" value="1"/>
</dbReference>
<dbReference type="GO" id="GO:0006368">
    <property type="term" value="P:transcription elongation by RNA polymerase II"/>
    <property type="evidence" value="ECO:0007669"/>
    <property type="project" value="TreeGrafter"/>
</dbReference>
<evidence type="ECO:0000313" key="12">
    <source>
        <dbReference type="RefSeq" id="XP_033460660.1"/>
    </source>
</evidence>